<dbReference type="EMBL" id="JAHUTI010020553">
    <property type="protein sequence ID" value="MED6238873.1"/>
    <property type="molecule type" value="Genomic_DNA"/>
</dbReference>
<evidence type="ECO:0000313" key="1">
    <source>
        <dbReference type="EMBL" id="MED6238873.1"/>
    </source>
</evidence>
<keyword evidence="2" id="KW-1185">Reference proteome</keyword>
<accession>A0ABU7AMR7</accession>
<sequence length="101" mass="11243">MKRDTDDLCGGRNVCCCRRCRCKVTRQNIFPPSATAALVNSKMEGDFPVQTTTESPASLLRAGKTATPGLLLIMRANTICWNFYKVEGHKKKVRQSRCPPP</sequence>
<evidence type="ECO:0000313" key="2">
    <source>
        <dbReference type="Proteomes" id="UP001345963"/>
    </source>
</evidence>
<proteinExistence type="predicted"/>
<name>A0ABU7AMR7_9TELE</name>
<organism evidence="1 2">
    <name type="scientific">Ataeniobius toweri</name>
    <dbReference type="NCBI Taxonomy" id="208326"/>
    <lineage>
        <taxon>Eukaryota</taxon>
        <taxon>Metazoa</taxon>
        <taxon>Chordata</taxon>
        <taxon>Craniata</taxon>
        <taxon>Vertebrata</taxon>
        <taxon>Euteleostomi</taxon>
        <taxon>Actinopterygii</taxon>
        <taxon>Neopterygii</taxon>
        <taxon>Teleostei</taxon>
        <taxon>Neoteleostei</taxon>
        <taxon>Acanthomorphata</taxon>
        <taxon>Ovalentaria</taxon>
        <taxon>Atherinomorphae</taxon>
        <taxon>Cyprinodontiformes</taxon>
        <taxon>Goodeidae</taxon>
        <taxon>Ataeniobius</taxon>
    </lineage>
</organism>
<reference evidence="1 2" key="1">
    <citation type="submission" date="2021-07" db="EMBL/GenBank/DDBJ databases">
        <authorList>
            <person name="Palmer J.M."/>
        </authorList>
    </citation>
    <scope>NUCLEOTIDE SEQUENCE [LARGE SCALE GENOMIC DNA]</scope>
    <source>
        <strain evidence="1 2">AT_MEX2019</strain>
        <tissue evidence="1">Muscle</tissue>
    </source>
</reference>
<dbReference type="Proteomes" id="UP001345963">
    <property type="component" value="Unassembled WGS sequence"/>
</dbReference>
<gene>
    <name evidence="1" type="ORF">ATANTOWER_031457</name>
</gene>
<protein>
    <submittedName>
        <fullName evidence="1">Uncharacterized protein</fullName>
    </submittedName>
</protein>
<comment type="caution">
    <text evidence="1">The sequence shown here is derived from an EMBL/GenBank/DDBJ whole genome shotgun (WGS) entry which is preliminary data.</text>
</comment>